<evidence type="ECO:0000256" key="3">
    <source>
        <dbReference type="ARBA" id="ARBA00022676"/>
    </source>
</evidence>
<dbReference type="Pfam" id="PF05693">
    <property type="entry name" value="Glycogen_syn"/>
    <property type="match status" value="2"/>
</dbReference>
<dbReference type="PANTHER" id="PTHR10176:SF3">
    <property type="entry name" value="GLYCOGEN [STARCH] SYNTHASE"/>
    <property type="match status" value="1"/>
</dbReference>
<comment type="catalytic activity">
    <reaction evidence="6">
        <text>[(1-&gt;4)-alpha-D-glucosyl](n) + UDP-alpha-D-glucose = [(1-&gt;4)-alpha-D-glucosyl](n+1) + UDP + H(+)</text>
        <dbReference type="Rhea" id="RHEA:18549"/>
        <dbReference type="Rhea" id="RHEA-COMP:9584"/>
        <dbReference type="Rhea" id="RHEA-COMP:9587"/>
        <dbReference type="ChEBI" id="CHEBI:15378"/>
        <dbReference type="ChEBI" id="CHEBI:15444"/>
        <dbReference type="ChEBI" id="CHEBI:58223"/>
        <dbReference type="ChEBI" id="CHEBI:58885"/>
        <dbReference type="EC" id="2.4.1.11"/>
    </reaction>
    <physiologicalReaction direction="left-to-right" evidence="6">
        <dbReference type="Rhea" id="RHEA:18550"/>
    </physiologicalReaction>
</comment>
<comment type="pathway">
    <text evidence="1 7">Glycan biosynthesis; glycogen biosynthesis.</text>
</comment>
<keyword evidence="4 7" id="KW-0808">Transferase</keyword>
<proteinExistence type="inferred from homology"/>
<dbReference type="STRING" id="6313.A0A0K0D4G1"/>
<accession>A0A0K0D4G1</accession>
<dbReference type="EC" id="2.4.1.11" evidence="7"/>
<reference evidence="8" key="1">
    <citation type="submission" date="2012-09" db="EMBL/GenBank/DDBJ databases">
        <authorList>
            <person name="Martin A.A."/>
        </authorList>
    </citation>
    <scope>NUCLEOTIDE SEQUENCE</scope>
</reference>
<dbReference type="WBParaSite" id="ACAC_0000495601-mRNA-1">
    <property type="protein sequence ID" value="ACAC_0000495601-mRNA-1"/>
    <property type="gene ID" value="ACAC_0000495601"/>
</dbReference>
<evidence type="ECO:0000256" key="6">
    <source>
        <dbReference type="ARBA" id="ARBA00047345"/>
    </source>
</evidence>
<name>A0A0K0D4G1_ANGCA</name>
<dbReference type="GO" id="GO:0004373">
    <property type="term" value="F:alpha-1,4-glucan glucosyltransferase (UDP-glucose donor) activity"/>
    <property type="evidence" value="ECO:0007669"/>
    <property type="project" value="UniProtKB-EC"/>
</dbReference>
<dbReference type="GO" id="GO:0005978">
    <property type="term" value="P:glycogen biosynthetic process"/>
    <property type="evidence" value="ECO:0007669"/>
    <property type="project" value="UniProtKB-UniPathway"/>
</dbReference>
<evidence type="ECO:0000256" key="2">
    <source>
        <dbReference type="ARBA" id="ARBA00010686"/>
    </source>
</evidence>
<evidence type="ECO:0000256" key="1">
    <source>
        <dbReference type="ARBA" id="ARBA00004964"/>
    </source>
</evidence>
<keyword evidence="3 7" id="KW-0328">Glycosyltransferase</keyword>
<dbReference type="GO" id="GO:0005737">
    <property type="term" value="C:cytoplasm"/>
    <property type="evidence" value="ECO:0007669"/>
    <property type="project" value="TreeGrafter"/>
</dbReference>
<evidence type="ECO:0000313" key="8">
    <source>
        <dbReference type="Proteomes" id="UP000035642"/>
    </source>
</evidence>
<dbReference type="AlphaFoldDB" id="A0A0K0D4G1"/>
<evidence type="ECO:0000313" key="9">
    <source>
        <dbReference type="WBParaSite" id="ACAC_0000495601-mRNA-1"/>
    </source>
</evidence>
<reference evidence="9" key="2">
    <citation type="submission" date="2017-02" db="UniProtKB">
        <authorList>
            <consortium name="WormBaseParasite"/>
        </authorList>
    </citation>
    <scope>IDENTIFICATION</scope>
</reference>
<dbReference type="Gene3D" id="3.40.50.2000">
    <property type="entry name" value="Glycogen Phosphorylase B"/>
    <property type="match status" value="2"/>
</dbReference>
<evidence type="ECO:0000256" key="7">
    <source>
        <dbReference type="RuleBase" id="RU363104"/>
    </source>
</evidence>
<sequence length="168" mass="19248">MAPFNSILPRLWKLDISLVFTTHATVLGRHLCAGGVDLYNNISRIDVDREAGERQIYHRYCIERAAVHLAHIFTTVRGKKENLYFFTFLCVKQYLFATMELVANRVLGSEITGLEAEYLLGRKPDILTPNGLNVVKFSALHEFQNLHALAKEKIHDFIRGHFYGIQES</sequence>
<keyword evidence="8" id="KW-1185">Reference proteome</keyword>
<dbReference type="InterPro" id="IPR008631">
    <property type="entry name" value="Glycogen_synth"/>
</dbReference>
<dbReference type="Proteomes" id="UP000035642">
    <property type="component" value="Unassembled WGS sequence"/>
</dbReference>
<comment type="similarity">
    <text evidence="2 7">Belongs to the glycosyltransferase 3 family.</text>
</comment>
<organism evidence="8 9">
    <name type="scientific">Angiostrongylus cantonensis</name>
    <name type="common">Rat lungworm</name>
    <dbReference type="NCBI Taxonomy" id="6313"/>
    <lineage>
        <taxon>Eukaryota</taxon>
        <taxon>Metazoa</taxon>
        <taxon>Ecdysozoa</taxon>
        <taxon>Nematoda</taxon>
        <taxon>Chromadorea</taxon>
        <taxon>Rhabditida</taxon>
        <taxon>Rhabditina</taxon>
        <taxon>Rhabditomorpha</taxon>
        <taxon>Strongyloidea</taxon>
        <taxon>Metastrongylidae</taxon>
        <taxon>Angiostrongylus</taxon>
    </lineage>
</organism>
<comment type="function">
    <text evidence="7">Transfers the glycosyl residue from UDP-Glc to the non-reducing end of alpha-1,4-glucan.</text>
</comment>
<evidence type="ECO:0000256" key="5">
    <source>
        <dbReference type="ARBA" id="ARBA00023056"/>
    </source>
</evidence>
<dbReference type="PANTHER" id="PTHR10176">
    <property type="entry name" value="GLYCOGEN SYNTHASE"/>
    <property type="match status" value="1"/>
</dbReference>
<dbReference type="UniPathway" id="UPA00164"/>
<evidence type="ECO:0000256" key="4">
    <source>
        <dbReference type="ARBA" id="ARBA00022679"/>
    </source>
</evidence>
<keyword evidence="5 7" id="KW-0320">Glycogen biosynthesis</keyword>
<protein>
    <recommendedName>
        <fullName evidence="7">Glycogen [starch] synthase</fullName>
        <ecNumber evidence="7">2.4.1.11</ecNumber>
    </recommendedName>
</protein>